<keyword evidence="1" id="KW-0472">Membrane</keyword>
<keyword evidence="1" id="KW-1133">Transmembrane helix</keyword>
<keyword evidence="3" id="KW-1185">Reference proteome</keyword>
<evidence type="ECO:0000313" key="2">
    <source>
        <dbReference type="EMBL" id="MBW3127730.1"/>
    </source>
</evidence>
<comment type="caution">
    <text evidence="2">The sequence shown here is derived from an EMBL/GenBank/DDBJ whole genome shotgun (WGS) entry which is preliminary data.</text>
</comment>
<keyword evidence="1" id="KW-0812">Transmembrane</keyword>
<evidence type="ECO:0000256" key="1">
    <source>
        <dbReference type="SAM" id="Phobius"/>
    </source>
</evidence>
<dbReference type="RefSeq" id="WP_219157247.1">
    <property type="nucleotide sequence ID" value="NZ_JAHWGL010000009.1"/>
</dbReference>
<sequence length="47" mass="5602">MSHYRFIQAQQEQYPVRLLCHVLGVVVGGYYAWQSWRTGTWAARWAM</sequence>
<proteinExistence type="predicted"/>
<dbReference type="EMBL" id="JAHWGL010000009">
    <property type="protein sequence ID" value="MBW3127730.1"/>
    <property type="molecule type" value="Genomic_DNA"/>
</dbReference>
<name>A0ABS6WVV9_9BACT</name>
<accession>A0ABS6WVV9</accession>
<evidence type="ECO:0000313" key="3">
    <source>
        <dbReference type="Proteomes" id="UP000826188"/>
    </source>
</evidence>
<organism evidence="2 3">
    <name type="scientific">Hymenobacter profundi</name>
    <dbReference type="NCBI Taxonomy" id="1982110"/>
    <lineage>
        <taxon>Bacteria</taxon>
        <taxon>Pseudomonadati</taxon>
        <taxon>Bacteroidota</taxon>
        <taxon>Cytophagia</taxon>
        <taxon>Cytophagales</taxon>
        <taxon>Hymenobacteraceae</taxon>
        <taxon>Hymenobacter</taxon>
    </lineage>
</organism>
<protein>
    <submittedName>
        <fullName evidence="2">Uncharacterized protein</fullName>
    </submittedName>
</protein>
<gene>
    <name evidence="2" type="ORF">KYK14_04165</name>
</gene>
<reference evidence="2 3" key="1">
    <citation type="submission" date="2021-07" db="EMBL/GenBank/DDBJ databases">
        <title>Hymenobacter profundi sp. nov., isolated from deep-sea water.</title>
        <authorList>
            <person name="Kim M.K."/>
        </authorList>
    </citation>
    <scope>NUCLEOTIDE SEQUENCE [LARGE SCALE GENOMIC DNA]</scope>
    <source>
        <strain evidence="2 3">M2</strain>
    </source>
</reference>
<dbReference type="Proteomes" id="UP000826188">
    <property type="component" value="Unassembled WGS sequence"/>
</dbReference>
<feature type="transmembrane region" description="Helical" evidence="1">
    <location>
        <begin position="14"/>
        <end position="33"/>
    </location>
</feature>